<evidence type="ECO:0000256" key="1">
    <source>
        <dbReference type="SAM" id="Phobius"/>
    </source>
</evidence>
<comment type="caution">
    <text evidence="2">The sequence shown here is derived from an EMBL/GenBank/DDBJ whole genome shotgun (WGS) entry which is preliminary data.</text>
</comment>
<dbReference type="PANTHER" id="PTHR42253">
    <property type="entry name" value="TRANSMEMBRANE PROTEIN-RELATED"/>
    <property type="match status" value="1"/>
</dbReference>
<dbReference type="Proteomes" id="UP000038009">
    <property type="component" value="Unassembled WGS sequence"/>
</dbReference>
<accession>A0A0N0P257</accession>
<organism evidence="2 3">
    <name type="scientific">Leptomonas seymouri</name>
    <dbReference type="NCBI Taxonomy" id="5684"/>
    <lineage>
        <taxon>Eukaryota</taxon>
        <taxon>Discoba</taxon>
        <taxon>Euglenozoa</taxon>
        <taxon>Kinetoplastea</taxon>
        <taxon>Metakinetoplastina</taxon>
        <taxon>Trypanosomatida</taxon>
        <taxon>Trypanosomatidae</taxon>
        <taxon>Leishmaniinae</taxon>
        <taxon>Leptomonas</taxon>
    </lineage>
</organism>
<protein>
    <submittedName>
        <fullName evidence="2">Putative multipass transmembrane protein</fullName>
    </submittedName>
</protein>
<feature type="transmembrane region" description="Helical" evidence="1">
    <location>
        <begin position="97"/>
        <end position="116"/>
    </location>
</feature>
<gene>
    <name evidence="2" type="ORF">ABL78_8421</name>
</gene>
<feature type="transmembrane region" description="Helical" evidence="1">
    <location>
        <begin position="128"/>
        <end position="148"/>
    </location>
</feature>
<feature type="transmembrane region" description="Helical" evidence="1">
    <location>
        <begin position="73"/>
        <end position="90"/>
    </location>
</feature>
<evidence type="ECO:0000313" key="3">
    <source>
        <dbReference type="Proteomes" id="UP000038009"/>
    </source>
</evidence>
<name>A0A0N0P257_LEPSE</name>
<dbReference type="OrthoDB" id="278432at2759"/>
<proteinExistence type="predicted"/>
<dbReference type="EMBL" id="LJSK01000741">
    <property type="protein sequence ID" value="KPI82569.1"/>
    <property type="molecule type" value="Genomic_DNA"/>
</dbReference>
<sequence length="187" mass="21003">MKREWASQSVDGNAAKVILLLFGLFFQLLVSVVLFPVDAIPWFGTSDSAQHAWEGFCNSVDFIFASWFNVRHGLLYSLGFAMSFIGCTYLNEHSPTLASVVLQLAGPITSLVIIIVPQWNVYKLDYSVGQQVGGVILLLVAALLYHLWEQESLRRMIAAADAQRLRQQQQRQEQGVDEVEENLTEAR</sequence>
<keyword evidence="1 2" id="KW-0812">Transmembrane</keyword>
<dbReference type="AlphaFoldDB" id="A0A0N0P257"/>
<keyword evidence="1" id="KW-0472">Membrane</keyword>
<dbReference type="PANTHER" id="PTHR42253:SF2">
    <property type="entry name" value="HYPOTHETICAL PREDICTED MULTIPASS TRANSMEMBRANE PROTEIN"/>
    <property type="match status" value="1"/>
</dbReference>
<reference evidence="2 3" key="1">
    <citation type="journal article" date="2015" name="PLoS Pathog.">
        <title>Leptomonas seymouri: Adaptations to the Dixenous Life Cycle Analyzed by Genome Sequencing, Transcriptome Profiling and Co-infection with Leishmania donovani.</title>
        <authorList>
            <person name="Kraeva N."/>
            <person name="Butenko A."/>
            <person name="Hlavacova J."/>
            <person name="Kostygov A."/>
            <person name="Myskova J."/>
            <person name="Grybchuk D."/>
            <person name="Lestinova T."/>
            <person name="Votypka J."/>
            <person name="Volf P."/>
            <person name="Opperdoes F."/>
            <person name="Flegontov P."/>
            <person name="Lukes J."/>
            <person name="Yurchenko V."/>
        </authorList>
    </citation>
    <scope>NUCLEOTIDE SEQUENCE [LARGE SCALE GENOMIC DNA]</scope>
    <source>
        <strain evidence="2 3">ATCC 30220</strain>
    </source>
</reference>
<evidence type="ECO:0000313" key="2">
    <source>
        <dbReference type="EMBL" id="KPI82569.1"/>
    </source>
</evidence>
<dbReference type="VEuPathDB" id="TriTrypDB:Lsey_0742_0010"/>
<keyword evidence="3" id="KW-1185">Reference proteome</keyword>
<keyword evidence="1" id="KW-1133">Transmembrane helix</keyword>